<organism evidence="1 2">
    <name type="scientific">Lysinibacter cavernae</name>
    <dbReference type="NCBI Taxonomy" id="1640652"/>
    <lineage>
        <taxon>Bacteria</taxon>
        <taxon>Bacillati</taxon>
        <taxon>Actinomycetota</taxon>
        <taxon>Actinomycetes</taxon>
        <taxon>Micrococcales</taxon>
        <taxon>Microbacteriaceae</taxon>
        <taxon>Lysinibacter</taxon>
    </lineage>
</organism>
<dbReference type="AlphaFoldDB" id="A0A7X5R1J4"/>
<proteinExistence type="predicted"/>
<dbReference type="EMBL" id="JAAMOX010000001">
    <property type="protein sequence ID" value="NIH53985.1"/>
    <property type="molecule type" value="Genomic_DNA"/>
</dbReference>
<protein>
    <submittedName>
        <fullName evidence="1">Uncharacterized protein</fullName>
    </submittedName>
</protein>
<dbReference type="RefSeq" id="WP_167150033.1">
    <property type="nucleotide sequence ID" value="NZ_JAAMOX010000001.1"/>
</dbReference>
<gene>
    <name evidence="1" type="ORF">FHX76_001853</name>
</gene>
<accession>A0A7X5R1J4</accession>
<name>A0A7X5R1J4_9MICO</name>
<dbReference type="Proteomes" id="UP000541033">
    <property type="component" value="Unassembled WGS sequence"/>
</dbReference>
<comment type="caution">
    <text evidence="1">The sequence shown here is derived from an EMBL/GenBank/DDBJ whole genome shotgun (WGS) entry which is preliminary data.</text>
</comment>
<keyword evidence="2" id="KW-1185">Reference proteome</keyword>
<evidence type="ECO:0000313" key="1">
    <source>
        <dbReference type="EMBL" id="NIH53985.1"/>
    </source>
</evidence>
<sequence>MTNENGLDAPSAPVFWEALELLHENLASVVTGINECVEKFNSRDLVTSALLAWGDHNGKIADALTEAVNGINELMAEIAKFLSPGDPFQLIEIASSWVTVRKGLSGLTTPIETDFRAGKYWSGRVGDNYENLPALQATAVAAIGAKPKEFADALNSHAISVISVWFGICDSIASYMLDQTKNIAEFVSASPTKWLDIMPHIVNLVVTVLELVSELFIEFRDYGTDVFGAARDFKTVMSDASGTNRGKWPTLSMDGV</sequence>
<evidence type="ECO:0000313" key="2">
    <source>
        <dbReference type="Proteomes" id="UP000541033"/>
    </source>
</evidence>
<reference evidence="1 2" key="1">
    <citation type="submission" date="2020-02" db="EMBL/GenBank/DDBJ databases">
        <title>Sequencing the genomes of 1000 actinobacteria strains.</title>
        <authorList>
            <person name="Klenk H.-P."/>
        </authorList>
    </citation>
    <scope>NUCLEOTIDE SEQUENCE [LARGE SCALE GENOMIC DNA]</scope>
    <source>
        <strain evidence="1 2">DSM 27960</strain>
    </source>
</reference>